<comment type="similarity">
    <text evidence="6">Belongs to the peptidase M3 family.</text>
</comment>
<organism evidence="8 9">
    <name type="scientific">Blautia faecis</name>
    <dbReference type="NCBI Taxonomy" id="871665"/>
    <lineage>
        <taxon>Bacteria</taxon>
        <taxon>Bacillati</taxon>
        <taxon>Bacillota</taxon>
        <taxon>Clostridia</taxon>
        <taxon>Lachnospirales</taxon>
        <taxon>Lachnospiraceae</taxon>
        <taxon>Blautia</taxon>
    </lineage>
</organism>
<evidence type="ECO:0000256" key="4">
    <source>
        <dbReference type="ARBA" id="ARBA00022833"/>
    </source>
</evidence>
<dbReference type="PANTHER" id="PTHR11804:SF28">
    <property type="entry name" value="OLIGOENDOPEPTIDASE F"/>
    <property type="match status" value="1"/>
</dbReference>
<evidence type="ECO:0000313" key="9">
    <source>
        <dbReference type="Proteomes" id="UP001644719"/>
    </source>
</evidence>
<dbReference type="InterPro" id="IPR045090">
    <property type="entry name" value="Pept_M3A_M3B"/>
</dbReference>
<evidence type="ECO:0000256" key="3">
    <source>
        <dbReference type="ARBA" id="ARBA00022801"/>
    </source>
</evidence>
<dbReference type="EMBL" id="JAAITS010000013">
    <property type="protein sequence ID" value="NSG85070.1"/>
    <property type="molecule type" value="Genomic_DNA"/>
</dbReference>
<dbReference type="Gene3D" id="1.10.1370.30">
    <property type="match status" value="1"/>
</dbReference>
<sequence>MKFSEMPYTRVDFPAVIAQAQEIIQRASSAKSGEEQFEIHQEFNKLMDHVRTLYTIAHIRRDGDVTNEFYDGEKSYYDEKLPELNAVTNEYKKVLFATPYRQYMEEKIGPVAFKSMELEMKSFDDSLIPLMQEENTLASRYSKLIASAKIMWEGEELNLSLMRKYMRSQDRNTRKKAWDAFSGFFEENQAELDEIYDLMVKNRTRQAQMLGFENYIDMGYFRMNRNSYTKEDVQKLREQIKTVFVPLASRMHKNRQARLGVDALRYYDMGVYFPQGDPAPIGTPEEILESGRKMYTEMSDETRDFFNMMMENELFDVFGRKNKATGGYMTELPDYGVPFIFANFNGTSGDVDVITHECGHAFQSYVSCKDPITDHSRYLTMETAEIHSMSMEFFAEPWIELFFGERGDDYRKMHLEDAIDFIPYGTMVDEFQHIVYGNPELTPKERRDAWNKLEQEYRPYMDSTGCRFMEEGGYWQRQHHIFEMPFYYIDYVLAQLCAFQFKIRMEKDHDAAWADYMKLCRLSASDFYPSMLKQVGLTVPFTDGCIQKIVDELDKKLG</sequence>
<reference evidence="8 9" key="1">
    <citation type="journal article" date="2020" name="Cell Host Microbe">
        <title>Functional and Genomic Variation between Human-Derived Isolates of Lachnospiraceae Reveals Inter- and Intra-Species Diversity.</title>
        <authorList>
            <person name="Sorbara M.T."/>
            <person name="Littmann E.R."/>
            <person name="Fontana E."/>
            <person name="Moody T.U."/>
            <person name="Kohout C.E."/>
            <person name="Gjonbalaj M."/>
            <person name="Eaton V."/>
            <person name="Seok R."/>
            <person name="Leiner I.M."/>
            <person name="Pamer E.G."/>
        </authorList>
    </citation>
    <scope>NUCLEOTIDE SEQUENCE [LARGE SCALE GENOMIC DNA]</scope>
    <source>
        <strain evidence="8 9">MSK.17.74</strain>
    </source>
</reference>
<evidence type="ECO:0000256" key="6">
    <source>
        <dbReference type="RuleBase" id="RU003435"/>
    </source>
</evidence>
<feature type="domain" description="Peptidase M3A/M3B catalytic" evidence="7">
    <location>
        <begin position="165"/>
        <end position="545"/>
    </location>
</feature>
<evidence type="ECO:0000256" key="5">
    <source>
        <dbReference type="ARBA" id="ARBA00023049"/>
    </source>
</evidence>
<keyword evidence="1 6" id="KW-0645">Protease</keyword>
<dbReference type="Proteomes" id="UP001644719">
    <property type="component" value="Unassembled WGS sequence"/>
</dbReference>
<name>A0ABX2H4F1_9FIRM</name>
<comment type="caution">
    <text evidence="8">The sequence shown here is derived from an EMBL/GenBank/DDBJ whole genome shotgun (WGS) entry which is preliminary data.</text>
</comment>
<comment type="cofactor">
    <cofactor evidence="6">
        <name>Zn(2+)</name>
        <dbReference type="ChEBI" id="CHEBI:29105"/>
    </cofactor>
    <text evidence="6">Binds 1 zinc ion.</text>
</comment>
<evidence type="ECO:0000256" key="2">
    <source>
        <dbReference type="ARBA" id="ARBA00022723"/>
    </source>
</evidence>
<dbReference type="InterPro" id="IPR011976">
    <property type="entry name" value="Pept_M3B_oligopep-rel"/>
</dbReference>
<keyword evidence="2 6" id="KW-0479">Metal-binding</keyword>
<evidence type="ECO:0000259" key="7">
    <source>
        <dbReference type="Pfam" id="PF01432"/>
    </source>
</evidence>
<keyword evidence="3 6" id="KW-0378">Hydrolase</keyword>
<gene>
    <name evidence="8" type="ORF">G5B17_06405</name>
</gene>
<keyword evidence="5 6" id="KW-0482">Metalloprotease</keyword>
<dbReference type="NCBIfam" id="TIGR02289">
    <property type="entry name" value="M3_not_pepF"/>
    <property type="match status" value="1"/>
</dbReference>
<proteinExistence type="inferred from homology"/>
<dbReference type="CDD" id="cd09606">
    <property type="entry name" value="M3B_PepF"/>
    <property type="match status" value="1"/>
</dbReference>
<evidence type="ECO:0000256" key="1">
    <source>
        <dbReference type="ARBA" id="ARBA00022670"/>
    </source>
</evidence>
<keyword evidence="9" id="KW-1185">Reference proteome</keyword>
<dbReference type="PANTHER" id="PTHR11804">
    <property type="entry name" value="PROTEASE M3 THIMET OLIGOPEPTIDASE-RELATED"/>
    <property type="match status" value="1"/>
</dbReference>
<evidence type="ECO:0000313" key="8">
    <source>
        <dbReference type="EMBL" id="NSG85070.1"/>
    </source>
</evidence>
<dbReference type="RefSeq" id="WP_173734885.1">
    <property type="nucleotide sequence ID" value="NZ_JAAIPV010000004.1"/>
</dbReference>
<dbReference type="SUPFAM" id="SSF55486">
    <property type="entry name" value="Metalloproteases ('zincins'), catalytic domain"/>
    <property type="match status" value="1"/>
</dbReference>
<protein>
    <submittedName>
        <fullName evidence="8">M3 family oligoendopeptidase</fullName>
    </submittedName>
</protein>
<dbReference type="InterPro" id="IPR001567">
    <property type="entry name" value="Pept_M3A_M3B_dom"/>
</dbReference>
<keyword evidence="4 6" id="KW-0862">Zinc</keyword>
<dbReference type="Pfam" id="PF01432">
    <property type="entry name" value="Peptidase_M3"/>
    <property type="match status" value="1"/>
</dbReference>
<accession>A0ABX2H4F1</accession>